<feature type="compositionally biased region" description="Polar residues" evidence="1">
    <location>
        <begin position="107"/>
        <end position="119"/>
    </location>
</feature>
<dbReference type="Proteomes" id="UP001275867">
    <property type="component" value="Unassembled WGS sequence"/>
</dbReference>
<evidence type="ECO:0000313" key="6">
    <source>
        <dbReference type="Proteomes" id="UP001275867"/>
    </source>
</evidence>
<comment type="caution">
    <text evidence="3">The sequence shown here is derived from an EMBL/GenBank/DDBJ whole genome shotgun (WGS) entry which is preliminary data.</text>
</comment>
<proteinExistence type="predicted"/>
<evidence type="ECO:0008006" key="7">
    <source>
        <dbReference type="Google" id="ProtNLM"/>
    </source>
</evidence>
<keyword evidence="5" id="KW-1185">Reference proteome</keyword>
<dbReference type="Proteomes" id="UP000077280">
    <property type="component" value="Unassembled WGS sequence"/>
</dbReference>
<feature type="chain" id="PRO_5043791998" description="Lipoprotein" evidence="2">
    <location>
        <begin position="28"/>
        <end position="307"/>
    </location>
</feature>
<gene>
    <name evidence="4" type="ORF">A7K95_05115</name>
    <name evidence="3" type="ORF">GA842_10515</name>
</gene>
<feature type="region of interest" description="Disordered" evidence="1">
    <location>
        <begin position="107"/>
        <end position="134"/>
    </location>
</feature>
<evidence type="ECO:0000313" key="3">
    <source>
        <dbReference type="EMBL" id="MDV7695266.1"/>
    </source>
</evidence>
<dbReference type="OrthoDB" id="2329972at2"/>
<feature type="compositionally biased region" description="Low complexity" evidence="1">
    <location>
        <begin position="198"/>
        <end position="229"/>
    </location>
</feature>
<dbReference type="EMBL" id="LXND01000033">
    <property type="protein sequence ID" value="OAD64465.1"/>
    <property type="molecule type" value="Genomic_DNA"/>
</dbReference>
<dbReference type="AlphaFoldDB" id="A0A176TKH4"/>
<dbReference type="Gene3D" id="1.25.40.10">
    <property type="entry name" value="Tetratricopeptide repeat domain"/>
    <property type="match status" value="1"/>
</dbReference>
<feature type="region of interest" description="Disordered" evidence="1">
    <location>
        <begin position="197"/>
        <end position="230"/>
    </location>
</feature>
<organism evidence="3 6">
    <name type="scientific">Pediococcus parvulus</name>
    <dbReference type="NCBI Taxonomy" id="54062"/>
    <lineage>
        <taxon>Bacteria</taxon>
        <taxon>Bacillati</taxon>
        <taxon>Bacillota</taxon>
        <taxon>Bacilli</taxon>
        <taxon>Lactobacillales</taxon>
        <taxon>Lactobacillaceae</taxon>
        <taxon>Pediococcus</taxon>
    </lineage>
</organism>
<dbReference type="GeneID" id="93382454"/>
<reference evidence="4 5" key="1">
    <citation type="submission" date="2016-05" db="EMBL/GenBank/DDBJ databases">
        <title>Draft genome sequence of Pediococcus parvulus 2.6, a probiotic beta-glucan producer strain.</title>
        <authorList>
            <person name="Mohedano M.L."/>
            <person name="Perez-Ramos A."/>
            <person name="Duenas M.T."/>
            <person name="Lamontanara A."/>
            <person name="Orru L."/>
            <person name="Spano G."/>
            <person name="Capozzi V."/>
            <person name="Lopez P."/>
        </authorList>
    </citation>
    <scope>NUCLEOTIDE SEQUENCE [LARGE SCALE GENOMIC DNA]</scope>
    <source>
        <strain evidence="4 5">2.6</strain>
    </source>
</reference>
<feature type="region of interest" description="Disordered" evidence="1">
    <location>
        <begin position="33"/>
        <end position="53"/>
    </location>
</feature>
<dbReference type="RefSeq" id="WP_057783968.1">
    <property type="nucleotide sequence ID" value="NZ_BJWE01000020.1"/>
</dbReference>
<evidence type="ECO:0000313" key="5">
    <source>
        <dbReference type="Proteomes" id="UP000077280"/>
    </source>
</evidence>
<feature type="signal peptide" evidence="2">
    <location>
        <begin position="1"/>
        <end position="27"/>
    </location>
</feature>
<protein>
    <recommendedName>
        <fullName evidence="7">Lipoprotein</fullName>
    </recommendedName>
</protein>
<evidence type="ECO:0000256" key="2">
    <source>
        <dbReference type="SAM" id="SignalP"/>
    </source>
</evidence>
<accession>A0A176TKH4</accession>
<keyword evidence="2" id="KW-0732">Signal</keyword>
<sequence length="307" mass="32229">MTLQLNIKKSLVGVAAVVMLFSLVACSNGGQSDAASSSSSSATSTQTNQKKASALLKKAQKQIENGQTSNALATLKKAQSLNNNDSKVSELLANVQNYLAAKEALNSGDTDSANSSLAKMTSEKTNGDALTSQAKDLSTKSAQLKEANRWYQNAYDAVSNGYYETAKADLAKLNALPSSVRGIKNLQEQGKALTNQISVASSSSTTSQSSSMNSNSNSSSSGASQTTGSLTDDQVDSVITSFTGTVGITNQRGLSFGVTQIGTNYYQVEVRQNNSSNTVGSLTGIYRYNTQTGSYSKLNTITGNYEK</sequence>
<evidence type="ECO:0000256" key="1">
    <source>
        <dbReference type="SAM" id="MobiDB-lite"/>
    </source>
</evidence>
<dbReference type="InterPro" id="IPR011990">
    <property type="entry name" value="TPR-like_helical_dom_sf"/>
</dbReference>
<dbReference type="EMBL" id="WERX01000056">
    <property type="protein sequence ID" value="MDV7695266.1"/>
    <property type="molecule type" value="Genomic_DNA"/>
</dbReference>
<name>A0A176TKH4_9LACO</name>
<evidence type="ECO:0000313" key="4">
    <source>
        <dbReference type="EMBL" id="OAD64465.1"/>
    </source>
</evidence>
<reference evidence="3" key="2">
    <citation type="submission" date="2019-10" db="EMBL/GenBank/DDBJ databases">
        <title>Malate fermentation in French cider.</title>
        <authorList>
            <person name="Cousin F.J."/>
            <person name="Medina Fernandez S."/>
            <person name="Misery B."/>
            <person name="Laplace J.-M."/>
            <person name="Cretenet M."/>
        </authorList>
    </citation>
    <scope>NUCLEOTIDE SEQUENCE</scope>
    <source>
        <strain evidence="3">UCMA15901</strain>
    </source>
</reference>